<comment type="caution">
    <text evidence="1">The sequence shown here is derived from an EMBL/GenBank/DDBJ whole genome shotgun (WGS) entry which is preliminary data.</text>
</comment>
<dbReference type="AlphaFoldDB" id="A0A367R6J9"/>
<dbReference type="EMBL" id="LXQE01000168">
    <property type="protein sequence ID" value="RCJ32127.1"/>
    <property type="molecule type" value="Genomic_DNA"/>
</dbReference>
<evidence type="ECO:0000313" key="2">
    <source>
        <dbReference type="Proteomes" id="UP000252085"/>
    </source>
</evidence>
<gene>
    <name evidence="1" type="ORF">A6769_28640</name>
</gene>
<name>A0A367R6J9_NOSPU</name>
<protein>
    <recommendedName>
        <fullName evidence="3">Glucose-methanol-choline oxidoreductase N-terminal domain-containing protein</fullName>
    </recommendedName>
</protein>
<reference evidence="1 2" key="1">
    <citation type="submission" date="2016-04" db="EMBL/GenBank/DDBJ databases">
        <authorList>
            <person name="Evans L.H."/>
            <person name="Alamgir A."/>
            <person name="Owens N."/>
            <person name="Weber N.D."/>
            <person name="Virtaneva K."/>
            <person name="Barbian K."/>
            <person name="Babar A."/>
            <person name="Rosenke K."/>
        </authorList>
    </citation>
    <scope>NUCLEOTIDE SEQUENCE [LARGE SCALE GENOMIC DNA]</scope>
    <source>
        <strain evidence="1">NIES-2108</strain>
    </source>
</reference>
<evidence type="ECO:0000313" key="1">
    <source>
        <dbReference type="EMBL" id="RCJ32127.1"/>
    </source>
</evidence>
<sequence>MVEAGAGVGLEASILAASDQNVSILLLEAGGTPDNEKMWTPSDWFEVLQKCPEIEWGYQ</sequence>
<accession>A0A367R6J9</accession>
<dbReference type="Proteomes" id="UP000252085">
    <property type="component" value="Unassembled WGS sequence"/>
</dbReference>
<evidence type="ECO:0008006" key="3">
    <source>
        <dbReference type="Google" id="ProtNLM"/>
    </source>
</evidence>
<organism evidence="1 2">
    <name type="scientific">Nostoc punctiforme NIES-2108</name>
    <dbReference type="NCBI Taxonomy" id="1356359"/>
    <lineage>
        <taxon>Bacteria</taxon>
        <taxon>Bacillati</taxon>
        <taxon>Cyanobacteriota</taxon>
        <taxon>Cyanophyceae</taxon>
        <taxon>Nostocales</taxon>
        <taxon>Nostocaceae</taxon>
        <taxon>Nostoc</taxon>
    </lineage>
</organism>
<proteinExistence type="predicted"/>